<comment type="similarity">
    <text evidence="6">Belongs to the MscS (TC 1.A.23) family.</text>
</comment>
<evidence type="ECO:0000256" key="5">
    <source>
        <dbReference type="ARBA" id="ARBA00023136"/>
    </source>
</evidence>
<feature type="region of interest" description="Disordered" evidence="7">
    <location>
        <begin position="423"/>
        <end position="484"/>
    </location>
</feature>
<keyword evidence="3 6" id="KW-0812">Transmembrane</keyword>
<gene>
    <name evidence="9" type="ORF">SAMN02745193_00257</name>
</gene>
<keyword evidence="6" id="KW-0997">Cell inner membrane</keyword>
<keyword evidence="10" id="KW-1185">Reference proteome</keyword>
<dbReference type="InterPro" id="IPR007055">
    <property type="entry name" value="BON_dom"/>
</dbReference>
<dbReference type="Pfam" id="PF00924">
    <property type="entry name" value="MS_channel_2nd"/>
    <property type="match status" value="1"/>
</dbReference>
<dbReference type="EMBL" id="FRDF01000001">
    <property type="protein sequence ID" value="SHN48742.1"/>
    <property type="molecule type" value="Genomic_DNA"/>
</dbReference>
<keyword evidence="6" id="KW-0407">Ion channel</keyword>
<evidence type="ECO:0000256" key="4">
    <source>
        <dbReference type="ARBA" id="ARBA00022989"/>
    </source>
</evidence>
<dbReference type="InterPro" id="IPR045275">
    <property type="entry name" value="MscS_archaea/bacteria_type"/>
</dbReference>
<dbReference type="SUPFAM" id="SSF50182">
    <property type="entry name" value="Sm-like ribonucleoproteins"/>
    <property type="match status" value="1"/>
</dbReference>
<evidence type="ECO:0000313" key="9">
    <source>
        <dbReference type="EMBL" id="SHN48742.1"/>
    </source>
</evidence>
<evidence type="ECO:0000256" key="6">
    <source>
        <dbReference type="RuleBase" id="RU369025"/>
    </source>
</evidence>
<keyword evidence="4 6" id="KW-1133">Transmembrane helix</keyword>
<evidence type="ECO:0000256" key="1">
    <source>
        <dbReference type="ARBA" id="ARBA00004651"/>
    </source>
</evidence>
<protein>
    <recommendedName>
        <fullName evidence="6">Small-conductance mechanosensitive channel</fullName>
    </recommendedName>
</protein>
<reference evidence="10" key="1">
    <citation type="submission" date="2016-12" db="EMBL/GenBank/DDBJ databases">
        <authorList>
            <person name="Varghese N."/>
            <person name="Submissions S."/>
        </authorList>
    </citation>
    <scope>NUCLEOTIDE SEQUENCE [LARGE SCALE GENOMIC DNA]</scope>
    <source>
        <strain evidence="10">DSM 11032</strain>
    </source>
</reference>
<dbReference type="PANTHER" id="PTHR30221">
    <property type="entry name" value="SMALL-CONDUCTANCE MECHANOSENSITIVE CHANNEL"/>
    <property type="match status" value="1"/>
</dbReference>
<dbReference type="STRING" id="198312.SAMN02745193_00257"/>
<evidence type="ECO:0000313" key="10">
    <source>
        <dbReference type="Proteomes" id="UP000184391"/>
    </source>
</evidence>
<accession>A0A1M7RRJ8</accession>
<comment type="subcellular location">
    <subcellularLocation>
        <location evidence="6">Cell inner membrane</location>
        <topology evidence="6">Multi-pass membrane protein</topology>
    </subcellularLocation>
    <subcellularLocation>
        <location evidence="1">Cell membrane</location>
        <topology evidence="1">Multi-pass membrane protein</topology>
    </subcellularLocation>
</comment>
<dbReference type="Gene3D" id="3.30.1340.30">
    <property type="match status" value="1"/>
</dbReference>
<comment type="subunit">
    <text evidence="6">Homoheptamer.</text>
</comment>
<feature type="domain" description="BON" evidence="8">
    <location>
        <begin position="81"/>
        <end position="147"/>
    </location>
</feature>
<dbReference type="PANTHER" id="PTHR30221:SF1">
    <property type="entry name" value="SMALL-CONDUCTANCE MECHANOSENSITIVE CHANNEL"/>
    <property type="match status" value="1"/>
</dbReference>
<dbReference type="PROSITE" id="PS50914">
    <property type="entry name" value="BON"/>
    <property type="match status" value="1"/>
</dbReference>
<comment type="function">
    <text evidence="6">Mechanosensitive channel that participates in the regulation of osmotic pressure changes within the cell, opening in response to stretch forces in the membrane lipid bilayer, without the need for other proteins. Contributes to normal resistance to hypoosmotic shock. Forms an ion channel of 1.0 nanosiemens conductance with a slight preference for anions.</text>
</comment>
<evidence type="ECO:0000256" key="3">
    <source>
        <dbReference type="ARBA" id="ARBA00022692"/>
    </source>
</evidence>
<feature type="transmembrane region" description="Helical" evidence="6">
    <location>
        <begin position="171"/>
        <end position="193"/>
    </location>
</feature>
<keyword evidence="2" id="KW-1003">Cell membrane</keyword>
<proteinExistence type="inferred from homology"/>
<feature type="transmembrane region" description="Helical" evidence="6">
    <location>
        <begin position="21"/>
        <end position="42"/>
    </location>
</feature>
<dbReference type="Proteomes" id="UP000184391">
    <property type="component" value="Unassembled WGS sequence"/>
</dbReference>
<keyword evidence="5 6" id="KW-0472">Membrane</keyword>
<dbReference type="InterPro" id="IPR006685">
    <property type="entry name" value="MscS_channel_2nd"/>
</dbReference>
<feature type="compositionally biased region" description="Basic and acidic residues" evidence="7">
    <location>
        <begin position="423"/>
        <end position="438"/>
    </location>
</feature>
<evidence type="ECO:0000256" key="7">
    <source>
        <dbReference type="SAM" id="MobiDB-lite"/>
    </source>
</evidence>
<dbReference type="Gene3D" id="3.30.70.100">
    <property type="match status" value="1"/>
</dbReference>
<feature type="transmembrane region" description="Helical" evidence="6">
    <location>
        <begin position="205"/>
        <end position="230"/>
    </location>
</feature>
<dbReference type="GO" id="GO:0008381">
    <property type="term" value="F:mechanosensitive monoatomic ion channel activity"/>
    <property type="evidence" value="ECO:0007669"/>
    <property type="project" value="InterPro"/>
</dbReference>
<dbReference type="GO" id="GO:0005886">
    <property type="term" value="C:plasma membrane"/>
    <property type="evidence" value="ECO:0007669"/>
    <property type="project" value="UniProtKB-SubCell"/>
</dbReference>
<dbReference type="Gene3D" id="2.30.30.60">
    <property type="match status" value="1"/>
</dbReference>
<evidence type="ECO:0000256" key="2">
    <source>
        <dbReference type="ARBA" id="ARBA00022475"/>
    </source>
</evidence>
<dbReference type="AlphaFoldDB" id="A0A1M7RRJ8"/>
<keyword evidence="6" id="KW-0406">Ion transport</keyword>
<dbReference type="InterPro" id="IPR023408">
    <property type="entry name" value="MscS_beta-dom_sf"/>
</dbReference>
<keyword evidence="6" id="KW-0813">Transport</keyword>
<dbReference type="InterPro" id="IPR010920">
    <property type="entry name" value="LSM_dom_sf"/>
</dbReference>
<dbReference type="Pfam" id="PF04972">
    <property type="entry name" value="BON"/>
    <property type="match status" value="1"/>
</dbReference>
<dbReference type="InterPro" id="IPR011066">
    <property type="entry name" value="MscS_channel_C_sf"/>
</dbReference>
<dbReference type="Gene3D" id="1.10.287.1260">
    <property type="match status" value="1"/>
</dbReference>
<feature type="compositionally biased region" description="Basic and acidic residues" evidence="7">
    <location>
        <begin position="458"/>
        <end position="484"/>
    </location>
</feature>
<organism evidence="9 10">
    <name type="scientific">Erythrobacter sanguineus</name>
    <dbReference type="NCBI Taxonomy" id="198312"/>
    <lineage>
        <taxon>Bacteria</taxon>
        <taxon>Pseudomonadati</taxon>
        <taxon>Pseudomonadota</taxon>
        <taxon>Alphaproteobacteria</taxon>
        <taxon>Sphingomonadales</taxon>
        <taxon>Erythrobacteraceae</taxon>
        <taxon>Erythrobacter/Porphyrobacter group</taxon>
        <taxon>Erythrobacter</taxon>
    </lineage>
</organism>
<sequence>MAQPRLLKLLKDRQPDNRPIPSLHSLAALVAGLAFAACILIIPSTALHGQSLPDPASLAGIEQDAAPESEPIDIAALTQESDRDIAGGLMDIFAQIDGLSDVDVTVQSGVVTLEGTVTNQADREQASNIARRIAGVVTVENSIERTFELDSNLSPAIQALNDDLRTFVGSLPLFGVAVLVALLIAAAGYLLAAQRWLWKWVAPNAFLAELLSGAIRVIAIIAALIVALQILDAATLLGFVLGSAGIIGIAFSFAVRDTVDNYVSSLMLSLRQPFRANDHILIDDLEGHVIRLTSRATVLMTLDGNHLRIPNSTVFKANILNYTRNPQRRFEFDLGVDSADDPLGAMEVGLQAIRALPFVLDDPPSHSVIYAVGESSIVLRFFAWVDQRSTDFLKGRSLAIQAAKHAVEEAGYELPEPIYRIRMDDRGRQPTLAEEGRAGTRKPRPAPAPMDENAAPDRAVEKLVSEERGFTQEEDLLDNRKPIE</sequence>
<name>A0A1M7RRJ8_9SPHN</name>
<dbReference type="SUPFAM" id="SSF82689">
    <property type="entry name" value="Mechanosensitive channel protein MscS (YggB), C-terminal domain"/>
    <property type="match status" value="1"/>
</dbReference>
<evidence type="ECO:0000259" key="8">
    <source>
        <dbReference type="PROSITE" id="PS50914"/>
    </source>
</evidence>
<feature type="transmembrane region" description="Helical" evidence="6">
    <location>
        <begin position="236"/>
        <end position="255"/>
    </location>
</feature>